<dbReference type="SUPFAM" id="SSF50891">
    <property type="entry name" value="Cyclophilin-like"/>
    <property type="match status" value="1"/>
</dbReference>
<evidence type="ECO:0000259" key="1">
    <source>
        <dbReference type="PROSITE" id="PS50072"/>
    </source>
</evidence>
<feature type="domain" description="PPIase cyclophilin-type" evidence="1">
    <location>
        <begin position="22"/>
        <end position="189"/>
    </location>
</feature>
<dbReference type="AlphaFoldDB" id="A0A7G2CJA0"/>
<accession>A0A7G2CJA0</accession>
<name>A0A7G2CJA0_9TRYP</name>
<protein>
    <submittedName>
        <fullName evidence="2">Cyclophilin type peptidyl-prolyl cis-trans isomerase/CLD, putative</fullName>
    </submittedName>
</protein>
<gene>
    <name evidence="2" type="ORF">ADEAN_000736900</name>
</gene>
<dbReference type="PROSITE" id="PS50072">
    <property type="entry name" value="CSA_PPIASE_2"/>
    <property type="match status" value="1"/>
</dbReference>
<sequence length="192" mass="20871">MKAKKAQKPKSLSVEVPVQKFLVSVQKNGEIDGTFLLDLFPGNSPKFCELFAQNCSHAGSEKGKGKQPVYKNCPFRRISAVGLQVAEGQVGKNTVVDSDQEIDRFHALGTLSFCKGAQGFDSAAFFICLTSDANELAHLDKNYIVFGKIAENMDYLLSLKKELVAYTTTDGVISAECPFSVAEISHLGESQP</sequence>
<dbReference type="GO" id="GO:0003755">
    <property type="term" value="F:peptidyl-prolyl cis-trans isomerase activity"/>
    <property type="evidence" value="ECO:0007669"/>
    <property type="project" value="InterPro"/>
</dbReference>
<keyword evidence="3" id="KW-1185">Reference proteome</keyword>
<dbReference type="EMBL" id="LR877159">
    <property type="protein sequence ID" value="CAD2219856.1"/>
    <property type="molecule type" value="Genomic_DNA"/>
</dbReference>
<evidence type="ECO:0000313" key="3">
    <source>
        <dbReference type="Proteomes" id="UP000515908"/>
    </source>
</evidence>
<reference evidence="2 3" key="1">
    <citation type="submission" date="2020-08" db="EMBL/GenBank/DDBJ databases">
        <authorList>
            <person name="Newling K."/>
            <person name="Davey J."/>
            <person name="Forrester S."/>
        </authorList>
    </citation>
    <scope>NUCLEOTIDE SEQUENCE [LARGE SCALE GENOMIC DNA]</scope>
    <source>
        <strain evidence="3">Crithidia deanei Carvalho (ATCC PRA-265)</strain>
    </source>
</reference>
<keyword evidence="2" id="KW-0413">Isomerase</keyword>
<dbReference type="Proteomes" id="UP000515908">
    <property type="component" value="Chromosome 15"/>
</dbReference>
<dbReference type="VEuPathDB" id="TriTrypDB:ADEAN_000736900"/>
<dbReference type="InterPro" id="IPR029000">
    <property type="entry name" value="Cyclophilin-like_dom_sf"/>
</dbReference>
<dbReference type="Pfam" id="PF00160">
    <property type="entry name" value="Pro_isomerase"/>
    <property type="match status" value="1"/>
</dbReference>
<evidence type="ECO:0000313" key="2">
    <source>
        <dbReference type="EMBL" id="CAD2219856.1"/>
    </source>
</evidence>
<proteinExistence type="predicted"/>
<dbReference type="InterPro" id="IPR002130">
    <property type="entry name" value="Cyclophilin-type_PPIase_dom"/>
</dbReference>
<organism evidence="2 3">
    <name type="scientific">Angomonas deanei</name>
    <dbReference type="NCBI Taxonomy" id="59799"/>
    <lineage>
        <taxon>Eukaryota</taxon>
        <taxon>Discoba</taxon>
        <taxon>Euglenozoa</taxon>
        <taxon>Kinetoplastea</taxon>
        <taxon>Metakinetoplastina</taxon>
        <taxon>Trypanosomatida</taxon>
        <taxon>Trypanosomatidae</taxon>
        <taxon>Strigomonadinae</taxon>
        <taxon>Angomonas</taxon>
    </lineage>
</organism>
<dbReference type="Gene3D" id="2.40.100.10">
    <property type="entry name" value="Cyclophilin-like"/>
    <property type="match status" value="1"/>
</dbReference>